<reference evidence="2 3" key="1">
    <citation type="submission" date="2018-03" db="EMBL/GenBank/DDBJ databases">
        <authorList>
            <person name="Keele B.F."/>
        </authorList>
    </citation>
    <scope>NUCLEOTIDE SEQUENCE [LARGE SCALE GENOMIC DNA]</scope>
    <source>
        <strain evidence="2">ZCTH4_d</strain>
    </source>
</reference>
<dbReference type="AlphaFoldDB" id="A0A3E0K0M7"/>
<proteinExistence type="predicted"/>
<gene>
    <name evidence="2" type="ORF">C6P37_13900</name>
</gene>
<protein>
    <submittedName>
        <fullName evidence="2">Uncharacterized protein</fullName>
    </submittedName>
</protein>
<name>A0A3E0K0M7_9BACI</name>
<evidence type="ECO:0000313" key="3">
    <source>
        <dbReference type="Proteomes" id="UP000257014"/>
    </source>
</evidence>
<feature type="compositionally biased region" description="Basic and acidic residues" evidence="1">
    <location>
        <begin position="31"/>
        <end position="58"/>
    </location>
</feature>
<evidence type="ECO:0000256" key="1">
    <source>
        <dbReference type="SAM" id="MobiDB-lite"/>
    </source>
</evidence>
<accession>A0A3E0K0M7</accession>
<organism evidence="2 3">
    <name type="scientific">Caldibacillus debilis</name>
    <dbReference type="NCBI Taxonomy" id="301148"/>
    <lineage>
        <taxon>Bacteria</taxon>
        <taxon>Bacillati</taxon>
        <taxon>Bacillota</taxon>
        <taxon>Bacilli</taxon>
        <taxon>Bacillales</taxon>
        <taxon>Bacillaceae</taxon>
        <taxon>Caldibacillus</taxon>
    </lineage>
</organism>
<evidence type="ECO:0000313" key="2">
    <source>
        <dbReference type="EMBL" id="REJ26271.1"/>
    </source>
</evidence>
<dbReference type="Proteomes" id="UP000257014">
    <property type="component" value="Unassembled WGS sequence"/>
</dbReference>
<sequence length="72" mass="8257">MRPRGKSRPALPPHPQEKKRHGRFIRARLKRDHDREDSEKFRGGKRPPSTDDVSREGGLRLVRCGHGPALGR</sequence>
<dbReference type="EMBL" id="QEWE01000027">
    <property type="protein sequence ID" value="REJ26271.1"/>
    <property type="molecule type" value="Genomic_DNA"/>
</dbReference>
<feature type="region of interest" description="Disordered" evidence="1">
    <location>
        <begin position="1"/>
        <end position="72"/>
    </location>
</feature>
<comment type="caution">
    <text evidence="2">The sequence shown here is derived from an EMBL/GenBank/DDBJ whole genome shotgun (WGS) entry which is preliminary data.</text>
</comment>
<feature type="compositionally biased region" description="Basic residues" evidence="1">
    <location>
        <begin position="17"/>
        <end position="30"/>
    </location>
</feature>